<dbReference type="InterPro" id="IPR032466">
    <property type="entry name" value="Metal_Hydrolase"/>
</dbReference>
<evidence type="ECO:0000313" key="3">
    <source>
        <dbReference type="Proteomes" id="UP000316624"/>
    </source>
</evidence>
<dbReference type="Pfam" id="PF07969">
    <property type="entry name" value="Amidohydro_3"/>
    <property type="match status" value="1"/>
</dbReference>
<dbReference type="RefSeq" id="WP_021246171.1">
    <property type="nucleotide sequence ID" value="NZ_JACIIY010000050.1"/>
</dbReference>
<organism evidence="2 3">
    <name type="scientific">Sphingobium wenxiniae (strain DSM 21828 / CGMCC 1.7748 / JZ-1)</name>
    <dbReference type="NCBI Taxonomy" id="595605"/>
    <lineage>
        <taxon>Bacteria</taxon>
        <taxon>Pseudomonadati</taxon>
        <taxon>Pseudomonadota</taxon>
        <taxon>Alphaproteobacteria</taxon>
        <taxon>Sphingomonadales</taxon>
        <taxon>Sphingomonadaceae</taxon>
        <taxon>Sphingobium</taxon>
    </lineage>
</organism>
<protein>
    <submittedName>
        <fullName evidence="2">N-acyl-D-aspartate/D-glutamate deacylase</fullName>
    </submittedName>
</protein>
<dbReference type="EMBL" id="VLKK01000037">
    <property type="protein sequence ID" value="TWH89354.1"/>
    <property type="molecule type" value="Genomic_DNA"/>
</dbReference>
<name>A0A562K297_SPHWJ</name>
<dbReference type="SUPFAM" id="SSF51556">
    <property type="entry name" value="Metallo-dependent hydrolases"/>
    <property type="match status" value="1"/>
</dbReference>
<reference evidence="2 3" key="1">
    <citation type="journal article" date="2015" name="Stand. Genomic Sci.">
        <title>Genomic Encyclopedia of Bacterial and Archaeal Type Strains, Phase III: the genomes of soil and plant-associated and newly described type strains.</title>
        <authorList>
            <person name="Whitman W.B."/>
            <person name="Woyke T."/>
            <person name="Klenk H.P."/>
            <person name="Zhou Y."/>
            <person name="Lilburn T.G."/>
            <person name="Beck B.J."/>
            <person name="De Vos P."/>
            <person name="Vandamme P."/>
            <person name="Eisen J.A."/>
            <person name="Garrity G."/>
            <person name="Hugenholtz P."/>
            <person name="Kyrpides N.C."/>
        </authorList>
    </citation>
    <scope>NUCLEOTIDE SEQUENCE [LARGE SCALE GENOMIC DNA]</scope>
    <source>
        <strain evidence="2 3">CGMCC 1.7748</strain>
    </source>
</reference>
<evidence type="ECO:0000259" key="1">
    <source>
        <dbReference type="Pfam" id="PF07969"/>
    </source>
</evidence>
<gene>
    <name evidence="2" type="ORF">IQ35_03925</name>
</gene>
<proteinExistence type="predicted"/>
<dbReference type="InterPro" id="IPR013108">
    <property type="entry name" value="Amidohydro_3"/>
</dbReference>
<keyword evidence="3" id="KW-1185">Reference proteome</keyword>
<dbReference type="InterPro" id="IPR050378">
    <property type="entry name" value="Metallo-dep_Hydrolases_sf"/>
</dbReference>
<evidence type="ECO:0000313" key="2">
    <source>
        <dbReference type="EMBL" id="TWH89354.1"/>
    </source>
</evidence>
<dbReference type="Gene3D" id="3.20.20.140">
    <property type="entry name" value="Metal-dependent hydrolases"/>
    <property type="match status" value="2"/>
</dbReference>
<comment type="caution">
    <text evidence="2">The sequence shown here is derived from an EMBL/GenBank/DDBJ whole genome shotgun (WGS) entry which is preliminary data.</text>
</comment>
<accession>A0A562K297</accession>
<dbReference type="GO" id="GO:0016812">
    <property type="term" value="F:hydrolase activity, acting on carbon-nitrogen (but not peptide) bonds, in cyclic amides"/>
    <property type="evidence" value="ECO:0007669"/>
    <property type="project" value="TreeGrafter"/>
</dbReference>
<dbReference type="PANTHER" id="PTHR11647">
    <property type="entry name" value="HYDRANTOINASE/DIHYDROPYRIMIDINASE FAMILY MEMBER"/>
    <property type="match status" value="1"/>
</dbReference>
<sequence length="578" mass="62519">MLDIKIINGSIIDGTGADPITGAVGIKDGRITSIGEVTEDAKETIDAQGKTVSPGFIDVHTHYDAQAFWDPTFSPSCFHGVTTILGGFCGFSIAPLTPEAGQYLLPMLARVEGMPEETLRAGVPWDWSSFGEYLSRLDNRVLLNAGFFVGHSAVRRIVMGERANKDEASQAEIDSMKTLIGQSLAEGALGFSTTVAPTHNDADGNPVPSRFASKQEMLDLAAVVRNHEGTTLEFLPNLEFDDETIDLLVDFSLAGGRPVNWNVLAIQGSGEQDREKAYRQLHAGTVARERGAEVIALTFASSPTLRVNLATGFIFDSLPGWGPLFRLSVEERIEQLRNRFVRDTLAASASQKSMTSGFAKWHAFRVAEVFTEKNKPFEGMTIGEIAKRTGEDTFEVMIGIALDDELRTSFMVDARGEDIDGYKLRAEMWENDLTIVGASDGGAHMDMIDTFAFSTTLLQKAREYGVMSLPQAVRQLTSVPAGVMGIRDRGTLAPGMWADVVIFDADTVARGPVYTRYDLPGTTTAGRLYADAIGIDYVLVNGQVAVANGAVGDARPGTVLRSGRDTYTRDIPALKAVA</sequence>
<dbReference type="Proteomes" id="UP000316624">
    <property type="component" value="Unassembled WGS sequence"/>
</dbReference>
<dbReference type="InterPro" id="IPR011059">
    <property type="entry name" value="Metal-dep_hydrolase_composite"/>
</dbReference>
<feature type="domain" description="Amidohydrolase 3" evidence="1">
    <location>
        <begin position="43"/>
        <end position="545"/>
    </location>
</feature>
<dbReference type="PANTHER" id="PTHR11647:SF1">
    <property type="entry name" value="COLLAPSIN RESPONSE MEDIATOR PROTEIN"/>
    <property type="match status" value="1"/>
</dbReference>
<dbReference type="AlphaFoldDB" id="A0A562K297"/>
<dbReference type="Gene3D" id="2.30.40.10">
    <property type="entry name" value="Urease, subunit C, domain 1"/>
    <property type="match status" value="2"/>
</dbReference>
<dbReference type="SUPFAM" id="SSF51338">
    <property type="entry name" value="Composite domain of metallo-dependent hydrolases"/>
    <property type="match status" value="1"/>
</dbReference>
<dbReference type="GO" id="GO:0005829">
    <property type="term" value="C:cytosol"/>
    <property type="evidence" value="ECO:0007669"/>
    <property type="project" value="TreeGrafter"/>
</dbReference>